<name>A0A939PBS9_9ACTN</name>
<dbReference type="Gene3D" id="3.30.9.10">
    <property type="entry name" value="D-Amino Acid Oxidase, subunit A, domain 2"/>
    <property type="match status" value="1"/>
</dbReference>
<dbReference type="EMBL" id="JAGEOJ010000001">
    <property type="protein sequence ID" value="MBO2445576.1"/>
    <property type="molecule type" value="Genomic_DNA"/>
</dbReference>
<dbReference type="AlphaFoldDB" id="A0A939PBS9"/>
<gene>
    <name evidence="6" type="ORF">J4573_00585</name>
</gene>
<proteinExistence type="predicted"/>
<dbReference type="Gene3D" id="3.40.30.120">
    <property type="match status" value="1"/>
</dbReference>
<dbReference type="InterPro" id="IPR050641">
    <property type="entry name" value="RIFMO-like"/>
</dbReference>
<dbReference type="InterPro" id="IPR002938">
    <property type="entry name" value="FAD-bd"/>
</dbReference>
<dbReference type="GO" id="GO:0016709">
    <property type="term" value="F:oxidoreductase activity, acting on paired donors, with incorporation or reduction of molecular oxygen, NAD(P)H as one donor, and incorporation of one atom of oxygen"/>
    <property type="evidence" value="ECO:0007669"/>
    <property type="project" value="UniProtKB-ARBA"/>
</dbReference>
<keyword evidence="3" id="KW-0274">FAD</keyword>
<dbReference type="Gene3D" id="3.50.50.60">
    <property type="entry name" value="FAD/NAD(P)-binding domain"/>
    <property type="match status" value="1"/>
</dbReference>
<evidence type="ECO:0000313" key="6">
    <source>
        <dbReference type="EMBL" id="MBO2445576.1"/>
    </source>
</evidence>
<reference evidence="6" key="1">
    <citation type="submission" date="2021-03" db="EMBL/GenBank/DDBJ databases">
        <authorList>
            <person name="Kanchanasin P."/>
            <person name="Saeng-In P."/>
            <person name="Phongsopitanun W."/>
            <person name="Yuki M."/>
            <person name="Kudo T."/>
            <person name="Ohkuma M."/>
            <person name="Tanasupawat S."/>
        </authorList>
    </citation>
    <scope>NUCLEOTIDE SEQUENCE</scope>
    <source>
        <strain evidence="6">GKU 128</strain>
    </source>
</reference>
<evidence type="ECO:0000256" key="1">
    <source>
        <dbReference type="ARBA" id="ARBA00001974"/>
    </source>
</evidence>
<evidence type="ECO:0000256" key="3">
    <source>
        <dbReference type="ARBA" id="ARBA00022827"/>
    </source>
</evidence>
<keyword evidence="7" id="KW-1185">Reference proteome</keyword>
<evidence type="ECO:0000256" key="2">
    <source>
        <dbReference type="ARBA" id="ARBA00022630"/>
    </source>
</evidence>
<evidence type="ECO:0000259" key="5">
    <source>
        <dbReference type="Pfam" id="PF01494"/>
    </source>
</evidence>
<comment type="cofactor">
    <cofactor evidence="1">
        <name>FAD</name>
        <dbReference type="ChEBI" id="CHEBI:57692"/>
    </cofactor>
</comment>
<dbReference type="PANTHER" id="PTHR43004:SF19">
    <property type="entry name" value="BINDING MONOOXYGENASE, PUTATIVE (JCVI)-RELATED"/>
    <property type="match status" value="1"/>
</dbReference>
<organism evidence="6 7">
    <name type="scientific">Actinomadura barringtoniae</name>
    <dbReference type="NCBI Taxonomy" id="1427535"/>
    <lineage>
        <taxon>Bacteria</taxon>
        <taxon>Bacillati</taxon>
        <taxon>Actinomycetota</taxon>
        <taxon>Actinomycetes</taxon>
        <taxon>Streptosporangiales</taxon>
        <taxon>Thermomonosporaceae</taxon>
        <taxon>Actinomadura</taxon>
    </lineage>
</organism>
<dbReference type="InterPro" id="IPR036188">
    <property type="entry name" value="FAD/NAD-bd_sf"/>
</dbReference>
<dbReference type="Pfam" id="PF21274">
    <property type="entry name" value="Rng_hyd_C"/>
    <property type="match status" value="1"/>
</dbReference>
<sequence>MSEAGRSGEEAAGEKTAVLIVGGGLTGLSAAIFLARHGTPVILVERHEGALIHPRARTVNPRTAELFRQVGLEREIQSARAFTGGRVIVHCDTLAGPEARSSQMEPPEETSLVSPCSWIAIGQDRLEVILRAGAERLGADVRFGTELTGFESDDDGVTARIRDLPSGRESVVAARFLVVADGAKSPIRRRMGIPVHGAGMLGHTVTFVFEADLSEALRGRPVGLCHLGKPSPGVVLMPHDGDNRWLISFPFAPDKSDRPETFTPEHAASLVRAAIGLPDLEVEIVPQLADGTTNLDYDIAAFVAERFRDGPVFLAGDAAHSMPPAGAFGSGTGIQDAHNLAWKLAAVVAGRATTALLDTYEAERRPVALFTVEQATVKREVNAGRASDEVRRRLHPSFRVIFGYRYPVDAGQGQGQGSGPDGDGDAESVGLLDGLPGTRAPHASVGFGGSTASTIDLYGQRFVALTGRDAAPWADELESAFAGLGIDVDVYRLGADLADPDDACAGAYRIGAEGAVVVRPDGMVAWRTARSAGEAERQELREAIARLMCPEQTVPV</sequence>
<accession>A0A939PBS9</accession>
<feature type="compositionally biased region" description="Gly residues" evidence="4">
    <location>
        <begin position="412"/>
        <end position="421"/>
    </location>
</feature>
<dbReference type="Proteomes" id="UP000669179">
    <property type="component" value="Unassembled WGS sequence"/>
</dbReference>
<dbReference type="PRINTS" id="PR00420">
    <property type="entry name" value="RNGMNOXGNASE"/>
</dbReference>
<protein>
    <submittedName>
        <fullName evidence="6">FAD-dependent oxidoreductase</fullName>
    </submittedName>
</protein>
<keyword evidence="2" id="KW-0285">Flavoprotein</keyword>
<dbReference type="RefSeq" id="WP_208253191.1">
    <property type="nucleotide sequence ID" value="NZ_JAGEOJ010000001.1"/>
</dbReference>
<feature type="domain" description="FAD-binding" evidence="5">
    <location>
        <begin position="15"/>
        <end position="373"/>
    </location>
</feature>
<dbReference type="Pfam" id="PF01494">
    <property type="entry name" value="FAD_binding_3"/>
    <property type="match status" value="1"/>
</dbReference>
<dbReference type="SUPFAM" id="SSF51905">
    <property type="entry name" value="FAD/NAD(P)-binding domain"/>
    <property type="match status" value="1"/>
</dbReference>
<comment type="caution">
    <text evidence="6">The sequence shown here is derived from an EMBL/GenBank/DDBJ whole genome shotgun (WGS) entry which is preliminary data.</text>
</comment>
<dbReference type="PANTHER" id="PTHR43004">
    <property type="entry name" value="TRK SYSTEM POTASSIUM UPTAKE PROTEIN"/>
    <property type="match status" value="1"/>
</dbReference>
<evidence type="ECO:0000256" key="4">
    <source>
        <dbReference type="SAM" id="MobiDB-lite"/>
    </source>
</evidence>
<evidence type="ECO:0000313" key="7">
    <source>
        <dbReference type="Proteomes" id="UP000669179"/>
    </source>
</evidence>
<feature type="region of interest" description="Disordered" evidence="4">
    <location>
        <begin position="410"/>
        <end position="433"/>
    </location>
</feature>
<dbReference type="GO" id="GO:0071949">
    <property type="term" value="F:FAD binding"/>
    <property type="evidence" value="ECO:0007669"/>
    <property type="project" value="InterPro"/>
</dbReference>